<sequence>MNEPQALTAFAALSQETRLRIVRLLVQAGPEGMAAGAIGKAVDDATTSRLSFHLTHLEHAGLIQSRRNGRYIIYSAVYSALAGLVGFLLKDCCQDHPEICAPALATLTCACGPTLTETATAPAPPEQGRVP</sequence>
<dbReference type="NCBIfam" id="NF033788">
    <property type="entry name" value="HTH_metalloreg"/>
    <property type="match status" value="1"/>
</dbReference>
<keyword evidence="1" id="KW-0805">Transcription regulation</keyword>
<evidence type="ECO:0000256" key="3">
    <source>
        <dbReference type="ARBA" id="ARBA00023163"/>
    </source>
</evidence>
<evidence type="ECO:0000256" key="2">
    <source>
        <dbReference type="ARBA" id="ARBA00023125"/>
    </source>
</evidence>
<dbReference type="PANTHER" id="PTHR43132:SF2">
    <property type="entry name" value="ARSENICAL RESISTANCE OPERON REPRESSOR ARSR-RELATED"/>
    <property type="match status" value="1"/>
</dbReference>
<dbReference type="SUPFAM" id="SSF46785">
    <property type="entry name" value="Winged helix' DNA-binding domain"/>
    <property type="match status" value="1"/>
</dbReference>
<protein>
    <submittedName>
        <fullName evidence="5">Metalloregulator ArsR/SmtB family transcription factor</fullName>
    </submittedName>
</protein>
<reference evidence="5" key="1">
    <citation type="submission" date="2022-12" db="EMBL/GenBank/DDBJ databases">
        <title>Paracoccus sp. EF6 isolated from a lake water.</title>
        <authorList>
            <person name="Liu H."/>
        </authorList>
    </citation>
    <scope>NUCLEOTIDE SEQUENCE</scope>
    <source>
        <strain evidence="5">EF6</strain>
    </source>
</reference>
<dbReference type="SMART" id="SM00418">
    <property type="entry name" value="HTH_ARSR"/>
    <property type="match status" value="1"/>
</dbReference>
<dbReference type="InterPro" id="IPR011991">
    <property type="entry name" value="ArsR-like_HTH"/>
</dbReference>
<keyword evidence="3" id="KW-0804">Transcription</keyword>
<dbReference type="InterPro" id="IPR001845">
    <property type="entry name" value="HTH_ArsR_DNA-bd_dom"/>
</dbReference>
<dbReference type="InterPro" id="IPR036388">
    <property type="entry name" value="WH-like_DNA-bd_sf"/>
</dbReference>
<dbReference type="Gene3D" id="1.10.10.10">
    <property type="entry name" value="Winged helix-like DNA-binding domain superfamily/Winged helix DNA-binding domain"/>
    <property type="match status" value="1"/>
</dbReference>
<comment type="caution">
    <text evidence="5">The sequence shown here is derived from an EMBL/GenBank/DDBJ whole genome shotgun (WGS) entry which is preliminary data.</text>
</comment>
<dbReference type="EMBL" id="JAPTYD010000051">
    <property type="protein sequence ID" value="MCZ0963799.1"/>
    <property type="molecule type" value="Genomic_DNA"/>
</dbReference>
<organism evidence="5 6">
    <name type="scientific">Paracoccus benzoatiresistens</name>
    <dbReference type="NCBI Taxonomy" id="2997341"/>
    <lineage>
        <taxon>Bacteria</taxon>
        <taxon>Pseudomonadati</taxon>
        <taxon>Pseudomonadota</taxon>
        <taxon>Alphaproteobacteria</taxon>
        <taxon>Rhodobacterales</taxon>
        <taxon>Paracoccaceae</taxon>
        <taxon>Paracoccus</taxon>
    </lineage>
</organism>
<name>A0ABT4J9J2_9RHOB</name>
<dbReference type="PANTHER" id="PTHR43132">
    <property type="entry name" value="ARSENICAL RESISTANCE OPERON REPRESSOR ARSR-RELATED"/>
    <property type="match status" value="1"/>
</dbReference>
<dbReference type="InterPro" id="IPR036390">
    <property type="entry name" value="WH_DNA-bd_sf"/>
</dbReference>
<dbReference type="InterPro" id="IPR051011">
    <property type="entry name" value="Metal_resp_trans_reg"/>
</dbReference>
<keyword evidence="2" id="KW-0238">DNA-binding</keyword>
<dbReference type="PROSITE" id="PS50987">
    <property type="entry name" value="HTH_ARSR_2"/>
    <property type="match status" value="1"/>
</dbReference>
<keyword evidence="6" id="KW-1185">Reference proteome</keyword>
<dbReference type="PRINTS" id="PR00778">
    <property type="entry name" value="HTHARSR"/>
</dbReference>
<dbReference type="Pfam" id="PF12840">
    <property type="entry name" value="HTH_20"/>
    <property type="match status" value="1"/>
</dbReference>
<feature type="domain" description="HTH arsR-type" evidence="4">
    <location>
        <begin position="1"/>
        <end position="96"/>
    </location>
</feature>
<evidence type="ECO:0000313" key="5">
    <source>
        <dbReference type="EMBL" id="MCZ0963799.1"/>
    </source>
</evidence>
<dbReference type="CDD" id="cd00090">
    <property type="entry name" value="HTH_ARSR"/>
    <property type="match status" value="1"/>
</dbReference>
<evidence type="ECO:0000256" key="1">
    <source>
        <dbReference type="ARBA" id="ARBA00023015"/>
    </source>
</evidence>
<proteinExistence type="predicted"/>
<evidence type="ECO:0000259" key="4">
    <source>
        <dbReference type="PROSITE" id="PS50987"/>
    </source>
</evidence>
<dbReference type="RefSeq" id="WP_268943895.1">
    <property type="nucleotide sequence ID" value="NZ_JAPTYD010000051.1"/>
</dbReference>
<dbReference type="Proteomes" id="UP001149822">
    <property type="component" value="Unassembled WGS sequence"/>
</dbReference>
<accession>A0ABT4J9J2</accession>
<evidence type="ECO:0000313" key="6">
    <source>
        <dbReference type="Proteomes" id="UP001149822"/>
    </source>
</evidence>
<gene>
    <name evidence="5" type="ORF">OU682_19570</name>
</gene>